<evidence type="ECO:0000313" key="5">
    <source>
        <dbReference type="Proteomes" id="UP001164746"/>
    </source>
</evidence>
<evidence type="ECO:0000256" key="2">
    <source>
        <dbReference type="PROSITE-ProRule" id="PRU00196"/>
    </source>
</evidence>
<gene>
    <name evidence="4" type="ORF">MAR_032264</name>
</gene>
<evidence type="ECO:0000256" key="1">
    <source>
        <dbReference type="ARBA" id="ARBA00023157"/>
    </source>
</evidence>
<dbReference type="InterPro" id="IPR001190">
    <property type="entry name" value="SRCR"/>
</dbReference>
<name>A0ABY7F6A2_MYAAR</name>
<organism evidence="4 5">
    <name type="scientific">Mya arenaria</name>
    <name type="common">Soft-shell clam</name>
    <dbReference type="NCBI Taxonomy" id="6604"/>
    <lineage>
        <taxon>Eukaryota</taxon>
        <taxon>Metazoa</taxon>
        <taxon>Spiralia</taxon>
        <taxon>Lophotrochozoa</taxon>
        <taxon>Mollusca</taxon>
        <taxon>Bivalvia</taxon>
        <taxon>Autobranchia</taxon>
        <taxon>Heteroconchia</taxon>
        <taxon>Euheterodonta</taxon>
        <taxon>Imparidentia</taxon>
        <taxon>Neoheterodontei</taxon>
        <taxon>Myida</taxon>
        <taxon>Myoidea</taxon>
        <taxon>Myidae</taxon>
        <taxon>Mya</taxon>
    </lineage>
</organism>
<dbReference type="InterPro" id="IPR036772">
    <property type="entry name" value="SRCR-like_dom_sf"/>
</dbReference>
<proteinExistence type="predicted"/>
<feature type="disulfide bond" evidence="2">
    <location>
        <begin position="69"/>
        <end position="79"/>
    </location>
</feature>
<dbReference type="PRINTS" id="PR00258">
    <property type="entry name" value="SPERACTRCPTR"/>
</dbReference>
<dbReference type="SMART" id="SM00202">
    <property type="entry name" value="SR"/>
    <property type="match status" value="4"/>
</dbReference>
<dbReference type="SUPFAM" id="SSF56487">
    <property type="entry name" value="SRCR-like"/>
    <property type="match status" value="4"/>
</dbReference>
<evidence type="ECO:0000259" key="3">
    <source>
        <dbReference type="PROSITE" id="PS50287"/>
    </source>
</evidence>
<feature type="domain" description="SRCR" evidence="3">
    <location>
        <begin position="113"/>
        <end position="220"/>
    </location>
</feature>
<dbReference type="PANTHER" id="PTHR48071:SF18">
    <property type="entry name" value="DELETED IN MALIGNANT BRAIN TUMORS 1 PROTEIN-RELATED"/>
    <property type="match status" value="1"/>
</dbReference>
<sequence>TQVRLVGTHDPRDGRVEVFYRGQWGSVCDDAFDRREATVLCSSLGYGNTGYFYTGGGGSGAQWLDDLECTGRENDIAQCMSKNWGITDCTHEEDVWLSCCNKIMLLVDPHTPVRLVDGRTPAEGRLEVRMLDGWHSVCDSDFTPRDALVVCGMIGYTYKVSDSNPPVSVYKNAYFGQGHGKVAIAELNCTGSESDIADCASRTWLINSCTHQDDVGVGCDSHIRLVDGPRVTEGRLEVYFRGQWGTICDRQFTSGDAEVTGGTYGTSSARTIIGNLSCHGNENDIAICPSDPWLNTSCSHGNAVGVDCGSKLRLVNGSSPTEGRVEVFYGGQRVYGHAHYGQGSGQIVIDELGCGGKETDVMFCMSSPWLTHGCTHAQDTSAVANVYTAFLLYAYHDVNHPNVVRNVNWTLTLNCNVNVNGQAVIDVSTYHNGSSGSVNPSASFTVMQEFYR</sequence>
<feature type="non-terminal residue" evidence="4">
    <location>
        <position position="452"/>
    </location>
</feature>
<comment type="caution">
    <text evidence="2">Lacks conserved residue(s) required for the propagation of feature annotation.</text>
</comment>
<reference evidence="4" key="1">
    <citation type="submission" date="2022-11" db="EMBL/GenBank/DDBJ databases">
        <title>Centuries of genome instability and evolution in soft-shell clam transmissible cancer (bioRxiv).</title>
        <authorList>
            <person name="Hart S.F.M."/>
            <person name="Yonemitsu M.A."/>
            <person name="Giersch R.M."/>
            <person name="Beal B.F."/>
            <person name="Arriagada G."/>
            <person name="Davis B.W."/>
            <person name="Ostrander E.A."/>
            <person name="Goff S.P."/>
            <person name="Metzger M.J."/>
        </authorList>
    </citation>
    <scope>NUCLEOTIDE SEQUENCE</scope>
    <source>
        <strain evidence="4">MELC-2E11</strain>
        <tissue evidence="4">Siphon/mantle</tissue>
    </source>
</reference>
<feature type="domain" description="SRCR" evidence="3">
    <location>
        <begin position="312"/>
        <end position="355"/>
    </location>
</feature>
<feature type="disulfide bond" evidence="2">
    <location>
        <begin position="189"/>
        <end position="199"/>
    </location>
</feature>
<dbReference type="Gene3D" id="3.10.250.10">
    <property type="entry name" value="SRCR-like domain"/>
    <property type="match status" value="4"/>
</dbReference>
<dbReference type="PROSITE" id="PS00420">
    <property type="entry name" value="SRCR_1"/>
    <property type="match status" value="1"/>
</dbReference>
<keyword evidence="1 2" id="KW-1015">Disulfide bond</keyword>
<dbReference type="PROSITE" id="PS50287">
    <property type="entry name" value="SRCR_2"/>
    <property type="match status" value="4"/>
</dbReference>
<dbReference type="Pfam" id="PF00530">
    <property type="entry name" value="SRCR"/>
    <property type="match status" value="3"/>
</dbReference>
<dbReference type="Proteomes" id="UP001164746">
    <property type="component" value="Chromosome 10"/>
</dbReference>
<keyword evidence="5" id="KW-1185">Reference proteome</keyword>
<protein>
    <submittedName>
        <fullName evidence="4">DMBT1-like protein</fullName>
    </submittedName>
</protein>
<dbReference type="PANTHER" id="PTHR48071">
    <property type="entry name" value="SRCR DOMAIN-CONTAINING PROTEIN"/>
    <property type="match status" value="1"/>
</dbReference>
<feature type="domain" description="SRCR" evidence="3">
    <location>
        <begin position="223"/>
        <end position="309"/>
    </location>
</feature>
<dbReference type="EMBL" id="CP111021">
    <property type="protein sequence ID" value="WAR17670.1"/>
    <property type="molecule type" value="Genomic_DNA"/>
</dbReference>
<evidence type="ECO:0000313" key="4">
    <source>
        <dbReference type="EMBL" id="WAR17670.1"/>
    </source>
</evidence>
<accession>A0ABY7F6A2</accession>
<feature type="disulfide bond" evidence="2">
    <location>
        <begin position="278"/>
        <end position="288"/>
    </location>
</feature>
<feature type="domain" description="SRCR" evidence="3">
    <location>
        <begin position="3"/>
        <end position="100"/>
    </location>
</feature>